<dbReference type="EMBL" id="CABFJX010000393">
    <property type="protein sequence ID" value="VTT78537.1"/>
    <property type="molecule type" value="Genomic_DNA"/>
</dbReference>
<name>A0A9Q9RYS7_FUSFU</name>
<sequence>MGIWLSDLVMGFRNTHQGNRISLSQSLNGTGHAWELLLVNKDDMPGHPGNGRVLDTDWADVETITRWKHKCVSSHGARCENPIKVWPTRPAWLVDAQKHCIVPGFEPVDCATISYTYGSHTQPIMTSNALKEPQELFALATPEFSDLVSPIIRRAMYLIPAIDERYLWVDALCVTHHDPGVASHHLRSLGTIYTNTVVTIIATDGDSGFWIPGVKGIFGP</sequence>
<reference evidence="2" key="1">
    <citation type="submission" date="2019-05" db="EMBL/GenBank/DDBJ databases">
        <authorList>
            <person name="Piombo E."/>
        </authorList>
    </citation>
    <scope>NUCLEOTIDE SEQUENCE</scope>
    <source>
        <strain evidence="2">C2S</strain>
    </source>
</reference>
<evidence type="ECO:0000313" key="3">
    <source>
        <dbReference type="Proteomes" id="UP000760494"/>
    </source>
</evidence>
<dbReference type="PANTHER" id="PTHR33112">
    <property type="entry name" value="DOMAIN PROTEIN, PUTATIVE-RELATED"/>
    <property type="match status" value="1"/>
</dbReference>
<comment type="caution">
    <text evidence="2">The sequence shown here is derived from an EMBL/GenBank/DDBJ whole genome shotgun (WGS) entry which is preliminary data.</text>
</comment>
<feature type="domain" description="Heterokaryon incompatibility" evidence="1">
    <location>
        <begin position="112"/>
        <end position="206"/>
    </location>
</feature>
<evidence type="ECO:0000259" key="1">
    <source>
        <dbReference type="Pfam" id="PF06985"/>
    </source>
</evidence>
<dbReference type="Proteomes" id="UP000760494">
    <property type="component" value="Unassembled WGS sequence"/>
</dbReference>
<accession>A0A9Q9RYS7</accession>
<dbReference type="PANTHER" id="PTHR33112:SF16">
    <property type="entry name" value="HETEROKARYON INCOMPATIBILITY DOMAIN-CONTAINING PROTEIN"/>
    <property type="match status" value="1"/>
</dbReference>
<dbReference type="AlphaFoldDB" id="A0A9Q9RYS7"/>
<organism evidence="2 3">
    <name type="scientific">Fusarium fujikuroi</name>
    <name type="common">Bakanae and foot rot disease fungus</name>
    <name type="synonym">Gibberella fujikuroi</name>
    <dbReference type="NCBI Taxonomy" id="5127"/>
    <lineage>
        <taxon>Eukaryota</taxon>
        <taxon>Fungi</taxon>
        <taxon>Dikarya</taxon>
        <taxon>Ascomycota</taxon>
        <taxon>Pezizomycotina</taxon>
        <taxon>Sordariomycetes</taxon>
        <taxon>Hypocreomycetidae</taxon>
        <taxon>Hypocreales</taxon>
        <taxon>Nectriaceae</taxon>
        <taxon>Fusarium</taxon>
        <taxon>Fusarium fujikuroi species complex</taxon>
    </lineage>
</organism>
<dbReference type="Pfam" id="PF06985">
    <property type="entry name" value="HET"/>
    <property type="match status" value="1"/>
</dbReference>
<evidence type="ECO:0000313" key="2">
    <source>
        <dbReference type="EMBL" id="VTT78537.1"/>
    </source>
</evidence>
<gene>
    <name evidence="2" type="ORF">C2S_11117</name>
</gene>
<protein>
    <recommendedName>
        <fullName evidence="1">Heterokaryon incompatibility domain-containing protein</fullName>
    </recommendedName>
</protein>
<dbReference type="InterPro" id="IPR010730">
    <property type="entry name" value="HET"/>
</dbReference>
<proteinExistence type="predicted"/>